<accession>A0A183IMQ2</accession>
<proteinExistence type="predicted"/>
<dbReference type="EMBL" id="UZAM01008616">
    <property type="protein sequence ID" value="VDP05674.1"/>
    <property type="molecule type" value="Genomic_DNA"/>
</dbReference>
<reference evidence="1 2" key="2">
    <citation type="submission" date="2018-11" db="EMBL/GenBank/DDBJ databases">
        <authorList>
            <consortium name="Pathogen Informatics"/>
        </authorList>
    </citation>
    <scope>NUCLEOTIDE SEQUENCE [LARGE SCALE GENOMIC DNA]</scope>
</reference>
<sequence>MHVSQGDIIRPDPPNGSLHIVMLSTGIGKGLLSLTIRPPVISDGGSDAGIHGHVTAARKNAGVSKSRRPQVTVQVYADEGPKSPGWYTVFSGDDRKQTGWPVAADYGDVDDQYCERQKLPRK</sequence>
<protein>
    <submittedName>
        <fullName evidence="3">PLAT domain-containing protein</fullName>
    </submittedName>
</protein>
<gene>
    <name evidence="1" type="ORF">SBAD_LOCUS4898</name>
</gene>
<dbReference type="AlphaFoldDB" id="A0A183IMQ2"/>
<evidence type="ECO:0000313" key="2">
    <source>
        <dbReference type="Proteomes" id="UP000270296"/>
    </source>
</evidence>
<evidence type="ECO:0000313" key="1">
    <source>
        <dbReference type="EMBL" id="VDP05674.1"/>
    </source>
</evidence>
<dbReference type="Proteomes" id="UP000270296">
    <property type="component" value="Unassembled WGS sequence"/>
</dbReference>
<reference evidence="3" key="1">
    <citation type="submission" date="2016-06" db="UniProtKB">
        <authorList>
            <consortium name="WormBaseParasite"/>
        </authorList>
    </citation>
    <scope>IDENTIFICATION</scope>
</reference>
<evidence type="ECO:0000313" key="3">
    <source>
        <dbReference type="WBParaSite" id="SBAD_0000509801-mRNA-1"/>
    </source>
</evidence>
<name>A0A183IMQ2_9BILA</name>
<keyword evidence="2" id="KW-1185">Reference proteome</keyword>
<organism evidence="3">
    <name type="scientific">Soboliphyme baturini</name>
    <dbReference type="NCBI Taxonomy" id="241478"/>
    <lineage>
        <taxon>Eukaryota</taxon>
        <taxon>Metazoa</taxon>
        <taxon>Ecdysozoa</taxon>
        <taxon>Nematoda</taxon>
        <taxon>Enoplea</taxon>
        <taxon>Dorylaimia</taxon>
        <taxon>Dioctophymatida</taxon>
        <taxon>Dioctophymatoidea</taxon>
        <taxon>Soboliphymatidae</taxon>
        <taxon>Soboliphyme</taxon>
    </lineage>
</organism>
<dbReference type="WBParaSite" id="SBAD_0000509801-mRNA-1">
    <property type="protein sequence ID" value="SBAD_0000509801-mRNA-1"/>
    <property type="gene ID" value="SBAD_0000509801"/>
</dbReference>